<gene>
    <name evidence="1" type="ORF">QCA50_016185</name>
</gene>
<keyword evidence="2" id="KW-1185">Reference proteome</keyword>
<dbReference type="Proteomes" id="UP001385951">
    <property type="component" value="Unassembled WGS sequence"/>
</dbReference>
<organism evidence="1 2">
    <name type="scientific">Cerrena zonata</name>
    <dbReference type="NCBI Taxonomy" id="2478898"/>
    <lineage>
        <taxon>Eukaryota</taxon>
        <taxon>Fungi</taxon>
        <taxon>Dikarya</taxon>
        <taxon>Basidiomycota</taxon>
        <taxon>Agaricomycotina</taxon>
        <taxon>Agaricomycetes</taxon>
        <taxon>Polyporales</taxon>
        <taxon>Cerrenaceae</taxon>
        <taxon>Cerrena</taxon>
    </lineage>
</organism>
<dbReference type="EMBL" id="JASBNA010000046">
    <property type="protein sequence ID" value="KAK7680875.1"/>
    <property type="molecule type" value="Genomic_DNA"/>
</dbReference>
<evidence type="ECO:0000313" key="1">
    <source>
        <dbReference type="EMBL" id="KAK7680875.1"/>
    </source>
</evidence>
<evidence type="ECO:0000313" key="2">
    <source>
        <dbReference type="Proteomes" id="UP001385951"/>
    </source>
</evidence>
<protein>
    <submittedName>
        <fullName evidence="1">Uncharacterized protein</fullName>
    </submittedName>
</protein>
<comment type="caution">
    <text evidence="1">The sequence shown here is derived from an EMBL/GenBank/DDBJ whole genome shotgun (WGS) entry which is preliminary data.</text>
</comment>
<reference evidence="1 2" key="1">
    <citation type="submission" date="2022-09" db="EMBL/GenBank/DDBJ databases">
        <authorList>
            <person name="Palmer J.M."/>
        </authorList>
    </citation>
    <scope>NUCLEOTIDE SEQUENCE [LARGE SCALE GENOMIC DNA]</scope>
    <source>
        <strain evidence="1 2">DSM 7382</strain>
    </source>
</reference>
<proteinExistence type="predicted"/>
<accession>A0AAW0FVZ1</accession>
<name>A0AAW0FVZ1_9APHY</name>
<sequence>MSFSLNVRQTKVKIDNLGHFVTLSDDTDDIKLGQSDSSMAGPEHDIGADSEDCAPLLGGQAKKGQSGKKWLKKLGIKG</sequence>
<dbReference type="AlphaFoldDB" id="A0AAW0FVZ1"/>